<dbReference type="Gene3D" id="1.20.1280.50">
    <property type="match status" value="1"/>
</dbReference>
<evidence type="ECO:0000259" key="1">
    <source>
        <dbReference type="Pfam" id="PF00646"/>
    </source>
</evidence>
<feature type="domain" description="F-box" evidence="1">
    <location>
        <begin position="21"/>
        <end position="54"/>
    </location>
</feature>
<dbReference type="InterPro" id="IPR036047">
    <property type="entry name" value="F-box-like_dom_sf"/>
</dbReference>
<dbReference type="OrthoDB" id="1260033at2759"/>
<proteinExistence type="predicted"/>
<dbReference type="Pfam" id="PF03478">
    <property type="entry name" value="Beta-prop_KIB1-4"/>
    <property type="match status" value="1"/>
</dbReference>
<dbReference type="InterPro" id="IPR001810">
    <property type="entry name" value="F-box_dom"/>
</dbReference>
<dbReference type="InterPro" id="IPR005174">
    <property type="entry name" value="KIB1-4_b-propeller"/>
</dbReference>
<dbReference type="Proteomes" id="UP000224567">
    <property type="component" value="Unassembled WGS sequence"/>
</dbReference>
<feature type="domain" description="KIB1-4 beta-propeller" evidence="2">
    <location>
        <begin position="84"/>
        <end position="233"/>
    </location>
</feature>
<dbReference type="STRING" id="33114.A0A2G2VZU7"/>
<protein>
    <submittedName>
        <fullName evidence="3">Uncharacterized protein</fullName>
    </submittedName>
</protein>
<accession>A0A2G2VZU7</accession>
<organism evidence="3 4">
    <name type="scientific">Capsicum baccatum</name>
    <name type="common">Peruvian pepper</name>
    <dbReference type="NCBI Taxonomy" id="33114"/>
    <lineage>
        <taxon>Eukaryota</taxon>
        <taxon>Viridiplantae</taxon>
        <taxon>Streptophyta</taxon>
        <taxon>Embryophyta</taxon>
        <taxon>Tracheophyta</taxon>
        <taxon>Spermatophyta</taxon>
        <taxon>Magnoliopsida</taxon>
        <taxon>eudicotyledons</taxon>
        <taxon>Gunneridae</taxon>
        <taxon>Pentapetalae</taxon>
        <taxon>asterids</taxon>
        <taxon>lamiids</taxon>
        <taxon>Solanales</taxon>
        <taxon>Solanaceae</taxon>
        <taxon>Solanoideae</taxon>
        <taxon>Capsiceae</taxon>
        <taxon>Capsicum</taxon>
    </lineage>
</organism>
<dbReference type="SUPFAM" id="SSF81383">
    <property type="entry name" value="F-box domain"/>
    <property type="match status" value="1"/>
</dbReference>
<evidence type="ECO:0000313" key="4">
    <source>
        <dbReference type="Proteomes" id="UP000224567"/>
    </source>
</evidence>
<gene>
    <name evidence="3" type="ORF">CQW23_22068</name>
</gene>
<sequence length="324" mass="36642">MNLKEVVFSRYIGTRNSSRAWCDLHSELLIEIAKSLGLFDLLGFRGVCKDWRAASFSASAPIESASGMKPCFLLHNDHDEKTVLFNPTTNKNYTINIPELKEATCLASTQGWLLVSQKGHIFFFCPFSRAKIDLPPLHKSEISPGAAVFTSPPLSNDCTTAIIYKNNDQILELDVLERGVSSWIKYEYDLKVKMTSFGVVKGATSHDGCFYILDDKNKLLTFTLEDKSFEMYTIVEGKDPNLETLHFRYKEKCFTKSDLKKQMNLGDDVAIFICGASYFGGTSEILIKNENVEASMEGIEGQHYKGVWIQPRFFQLPPNYSWSL</sequence>
<dbReference type="PANTHER" id="PTHR33127:SF20">
    <property type="entry name" value="F-BOX DOMAIN-CONTAINING PROTEIN"/>
    <property type="match status" value="1"/>
</dbReference>
<dbReference type="Pfam" id="PF00646">
    <property type="entry name" value="F-box"/>
    <property type="match status" value="1"/>
</dbReference>
<evidence type="ECO:0000259" key="2">
    <source>
        <dbReference type="Pfam" id="PF03478"/>
    </source>
</evidence>
<evidence type="ECO:0000313" key="3">
    <source>
        <dbReference type="EMBL" id="PHT38495.1"/>
    </source>
</evidence>
<comment type="caution">
    <text evidence="3">The sequence shown here is derived from an EMBL/GenBank/DDBJ whole genome shotgun (WGS) entry which is preliminary data.</text>
</comment>
<name>A0A2G2VZU7_CAPBA</name>
<keyword evidence="4" id="KW-1185">Reference proteome</keyword>
<dbReference type="EMBL" id="MLFT02000009">
    <property type="protein sequence ID" value="PHT38495.1"/>
    <property type="molecule type" value="Genomic_DNA"/>
</dbReference>
<reference evidence="4" key="2">
    <citation type="journal article" date="2017" name="J. Anim. Genet.">
        <title>Multiple reference genome sequences of hot pepper reveal the massive evolution of plant disease resistance genes by retroduplication.</title>
        <authorList>
            <person name="Kim S."/>
            <person name="Park J."/>
            <person name="Yeom S.-I."/>
            <person name="Kim Y.-M."/>
            <person name="Seo E."/>
            <person name="Kim K.-T."/>
            <person name="Kim M.-S."/>
            <person name="Lee J.M."/>
            <person name="Cheong K."/>
            <person name="Shin H.-S."/>
            <person name="Kim S.-B."/>
            <person name="Han K."/>
            <person name="Lee J."/>
            <person name="Park M."/>
            <person name="Lee H.-A."/>
            <person name="Lee H.-Y."/>
            <person name="Lee Y."/>
            <person name="Oh S."/>
            <person name="Lee J.H."/>
            <person name="Choi E."/>
            <person name="Choi E."/>
            <person name="Lee S.E."/>
            <person name="Jeon J."/>
            <person name="Kim H."/>
            <person name="Choi G."/>
            <person name="Song H."/>
            <person name="Lee J."/>
            <person name="Lee S.-C."/>
            <person name="Kwon J.-K."/>
            <person name="Lee H.-Y."/>
            <person name="Koo N."/>
            <person name="Hong Y."/>
            <person name="Kim R.W."/>
            <person name="Kang W.-H."/>
            <person name="Huh J.H."/>
            <person name="Kang B.-C."/>
            <person name="Yang T.-J."/>
            <person name="Lee Y.-H."/>
            <person name="Bennetzen J.L."/>
            <person name="Choi D."/>
        </authorList>
    </citation>
    <scope>NUCLEOTIDE SEQUENCE [LARGE SCALE GENOMIC DNA]</scope>
    <source>
        <strain evidence="4">cv. PBC81</strain>
    </source>
</reference>
<reference evidence="3 4" key="1">
    <citation type="journal article" date="2017" name="Genome Biol.">
        <title>New reference genome sequences of hot pepper reveal the massive evolution of plant disease-resistance genes by retroduplication.</title>
        <authorList>
            <person name="Kim S."/>
            <person name="Park J."/>
            <person name="Yeom S.I."/>
            <person name="Kim Y.M."/>
            <person name="Seo E."/>
            <person name="Kim K.T."/>
            <person name="Kim M.S."/>
            <person name="Lee J.M."/>
            <person name="Cheong K."/>
            <person name="Shin H.S."/>
            <person name="Kim S.B."/>
            <person name="Han K."/>
            <person name="Lee J."/>
            <person name="Park M."/>
            <person name="Lee H.A."/>
            <person name="Lee H.Y."/>
            <person name="Lee Y."/>
            <person name="Oh S."/>
            <person name="Lee J.H."/>
            <person name="Choi E."/>
            <person name="Choi E."/>
            <person name="Lee S.E."/>
            <person name="Jeon J."/>
            <person name="Kim H."/>
            <person name="Choi G."/>
            <person name="Song H."/>
            <person name="Lee J."/>
            <person name="Lee S.C."/>
            <person name="Kwon J.K."/>
            <person name="Lee H.Y."/>
            <person name="Koo N."/>
            <person name="Hong Y."/>
            <person name="Kim R.W."/>
            <person name="Kang W.H."/>
            <person name="Huh J.H."/>
            <person name="Kang B.C."/>
            <person name="Yang T.J."/>
            <person name="Lee Y.H."/>
            <person name="Bennetzen J.L."/>
            <person name="Choi D."/>
        </authorList>
    </citation>
    <scope>NUCLEOTIDE SEQUENCE [LARGE SCALE GENOMIC DNA]</scope>
    <source>
        <strain evidence="4">cv. PBC81</strain>
    </source>
</reference>
<dbReference type="PANTHER" id="PTHR33127">
    <property type="entry name" value="TRANSMEMBRANE PROTEIN"/>
    <property type="match status" value="1"/>
</dbReference>
<dbReference type="AlphaFoldDB" id="A0A2G2VZU7"/>